<dbReference type="Pfam" id="PF05746">
    <property type="entry name" value="DALR_1"/>
    <property type="match status" value="1"/>
</dbReference>
<gene>
    <name evidence="11" type="ORF">HDF12_002887</name>
</gene>
<dbReference type="Gene3D" id="1.10.730.10">
    <property type="entry name" value="Isoleucyl-tRNA Synthetase, Domain 1"/>
    <property type="match status" value="1"/>
</dbReference>
<dbReference type="Pfam" id="PF03485">
    <property type="entry name" value="Arg_tRNA_synt_N"/>
    <property type="match status" value="1"/>
</dbReference>
<dbReference type="InterPro" id="IPR001278">
    <property type="entry name" value="Arg-tRNA-ligase"/>
</dbReference>
<reference evidence="11 12" key="1">
    <citation type="submission" date="2020-07" db="EMBL/GenBank/DDBJ databases">
        <title>Genomic Encyclopedia of Type Strains, Phase IV (KMG-V): Genome sequencing to study the core and pangenomes of soil and plant-associated prokaryotes.</title>
        <authorList>
            <person name="Whitman W."/>
        </authorList>
    </citation>
    <scope>NUCLEOTIDE SEQUENCE [LARGE SCALE GENOMIC DNA]</scope>
    <source>
        <strain evidence="11 12">M8UP30</strain>
    </source>
</reference>
<dbReference type="AlphaFoldDB" id="A0A7Y9NNA6"/>
<comment type="catalytic activity">
    <reaction evidence="8">
        <text>tRNA(Arg) + L-arginine + ATP = L-arginyl-tRNA(Arg) + AMP + diphosphate</text>
        <dbReference type="Rhea" id="RHEA:20301"/>
        <dbReference type="Rhea" id="RHEA-COMP:9658"/>
        <dbReference type="Rhea" id="RHEA-COMP:9673"/>
        <dbReference type="ChEBI" id="CHEBI:30616"/>
        <dbReference type="ChEBI" id="CHEBI:32682"/>
        <dbReference type="ChEBI" id="CHEBI:33019"/>
        <dbReference type="ChEBI" id="CHEBI:78442"/>
        <dbReference type="ChEBI" id="CHEBI:78513"/>
        <dbReference type="ChEBI" id="CHEBI:456215"/>
        <dbReference type="EC" id="6.1.1.19"/>
    </reaction>
</comment>
<evidence type="ECO:0000256" key="8">
    <source>
        <dbReference type="ARBA" id="ARBA00049339"/>
    </source>
</evidence>
<dbReference type="SMART" id="SM00836">
    <property type="entry name" value="DALR_1"/>
    <property type="match status" value="1"/>
</dbReference>
<dbReference type="PANTHER" id="PTHR11956">
    <property type="entry name" value="ARGINYL-TRNA SYNTHETASE"/>
    <property type="match status" value="1"/>
</dbReference>
<organism evidence="11 12">
    <name type="scientific">Tunturiibacter lichenicola</name>
    <dbReference type="NCBI Taxonomy" id="2051959"/>
    <lineage>
        <taxon>Bacteria</taxon>
        <taxon>Pseudomonadati</taxon>
        <taxon>Acidobacteriota</taxon>
        <taxon>Terriglobia</taxon>
        <taxon>Terriglobales</taxon>
        <taxon>Acidobacteriaceae</taxon>
        <taxon>Tunturiibacter</taxon>
    </lineage>
</organism>
<feature type="domain" description="Arginyl tRNA synthetase N-terminal" evidence="10">
    <location>
        <begin position="3"/>
        <end position="93"/>
    </location>
</feature>
<dbReference type="PANTHER" id="PTHR11956:SF5">
    <property type="entry name" value="ARGININE--TRNA LIGASE, CYTOPLASMIC"/>
    <property type="match status" value="1"/>
</dbReference>
<accession>A0A7Y9NNA6</accession>
<dbReference type="InterPro" id="IPR009080">
    <property type="entry name" value="tRNAsynth_Ia_anticodon-bd"/>
</dbReference>
<proteinExistence type="inferred from homology"/>
<dbReference type="GO" id="GO:0004814">
    <property type="term" value="F:arginine-tRNA ligase activity"/>
    <property type="evidence" value="ECO:0007669"/>
    <property type="project" value="UniProtKB-EC"/>
</dbReference>
<protein>
    <recommendedName>
        <fullName evidence="2">arginine--tRNA ligase</fullName>
        <ecNumber evidence="2">6.1.1.19</ecNumber>
    </recommendedName>
    <alternativeName>
        <fullName evidence="7">Arginyl-tRNA synthetase</fullName>
    </alternativeName>
</protein>
<keyword evidence="5" id="KW-0067">ATP-binding</keyword>
<dbReference type="Gene3D" id="3.30.1360.70">
    <property type="entry name" value="Arginyl tRNA synthetase N-terminal domain"/>
    <property type="match status" value="1"/>
</dbReference>
<name>A0A7Y9NNA6_9BACT</name>
<dbReference type="Gene3D" id="3.40.50.620">
    <property type="entry name" value="HUPs"/>
    <property type="match status" value="1"/>
</dbReference>
<keyword evidence="4" id="KW-0547">Nucleotide-binding</keyword>
<dbReference type="InterPro" id="IPR036695">
    <property type="entry name" value="Arg-tRNA-synth_N_sf"/>
</dbReference>
<evidence type="ECO:0000259" key="9">
    <source>
        <dbReference type="SMART" id="SM00836"/>
    </source>
</evidence>
<dbReference type="SMART" id="SM01016">
    <property type="entry name" value="Arg_tRNA_synt_N"/>
    <property type="match status" value="1"/>
</dbReference>
<dbReference type="InterPro" id="IPR014729">
    <property type="entry name" value="Rossmann-like_a/b/a_fold"/>
</dbReference>
<evidence type="ECO:0000259" key="10">
    <source>
        <dbReference type="SMART" id="SM01016"/>
    </source>
</evidence>
<evidence type="ECO:0000256" key="4">
    <source>
        <dbReference type="ARBA" id="ARBA00022741"/>
    </source>
</evidence>
<feature type="domain" description="DALR anticodon binding" evidence="9">
    <location>
        <begin position="558"/>
        <end position="684"/>
    </location>
</feature>
<evidence type="ECO:0000256" key="1">
    <source>
        <dbReference type="ARBA" id="ARBA00005594"/>
    </source>
</evidence>
<dbReference type="Proteomes" id="UP000534186">
    <property type="component" value="Unassembled WGS sequence"/>
</dbReference>
<comment type="similarity">
    <text evidence="1">Belongs to the class-I aminoacyl-tRNA synthetase family.</text>
</comment>
<dbReference type="SUPFAM" id="SSF52374">
    <property type="entry name" value="Nucleotidylyl transferase"/>
    <property type="match status" value="1"/>
</dbReference>
<evidence type="ECO:0000313" key="11">
    <source>
        <dbReference type="EMBL" id="NYF52488.1"/>
    </source>
</evidence>
<keyword evidence="6 11" id="KW-0030">Aminoacyl-tRNA synthetase</keyword>
<evidence type="ECO:0000256" key="3">
    <source>
        <dbReference type="ARBA" id="ARBA00022598"/>
    </source>
</evidence>
<dbReference type="SUPFAM" id="SSF55190">
    <property type="entry name" value="Arginyl-tRNA synthetase (ArgRS), N-terminal 'additional' domain"/>
    <property type="match status" value="1"/>
</dbReference>
<dbReference type="PRINTS" id="PR01038">
    <property type="entry name" value="TRNASYNTHARG"/>
</dbReference>
<evidence type="ECO:0000256" key="7">
    <source>
        <dbReference type="ARBA" id="ARBA00033033"/>
    </source>
</evidence>
<comment type="caution">
    <text evidence="11">The sequence shown here is derived from an EMBL/GenBank/DDBJ whole genome shotgun (WGS) entry which is preliminary data.</text>
</comment>
<dbReference type="EMBL" id="JACCCV010000002">
    <property type="protein sequence ID" value="NYF52488.1"/>
    <property type="molecule type" value="Genomic_DNA"/>
</dbReference>
<evidence type="ECO:0000256" key="6">
    <source>
        <dbReference type="ARBA" id="ARBA00023146"/>
    </source>
</evidence>
<evidence type="ECO:0000313" key="12">
    <source>
        <dbReference type="Proteomes" id="UP000534186"/>
    </source>
</evidence>
<evidence type="ECO:0000256" key="2">
    <source>
        <dbReference type="ARBA" id="ARBA00012837"/>
    </source>
</evidence>
<sequence length="684" mass="76262">MYRTIQQSLLARIQAILLAKYDVTLTNLVVEQPPSIALGELALPVAFELAKRLRKAPRAIATELAAELTAALPTLEGVASVEVAGAGYLNIHLDRAAAVRRIAADQHADIGGPGFRLVEHTSINPNKAAHIGHLRNAILGDTFQRLLRPDPFKTGYEVGVQNYIDNTGVQVADVVVGLVYLEGKTLTSTRELLTELLETNQRIDFYCWDLYARVSQWYTADPEHIDARKQIRLDTLHALEIGNNDTADIADLISTAILRRHLETMQRLNIEYDFLPRESEILSLHFWDAARELMLEKGVLYLETAGKNKGCYVMRRAGNEPGAPHLDSEMWDSANTTTSASSLPDEDAKVIVRSNGTVTYVGKDIAYHLWKFGLLPGKDFGYTKFREYPDRCCWISTTHGETPHPTFGKADHIYNVIDSRQNDPQNNVIAALRGMGYTEAADNYTHFSYEMVALTPRCAVELGYTISEEDQKKPFIEVSGRKGFGVKADDLLDRLIAAAKSEVDTRHPEIEPAERLTIATQIAVGALRYFMLRFTRNTVIAFDFKDALSFEGETGPYVQYAIVRAANIFRKANTTEAASLAAIATLDLSNILDTEEGSSLWETWLLASKLTLLTEQCIATAEPAYLAKYAFQLAQQFNNFYHRHHVLNETNPTRKALLLATAAVAQREMIRALDYLGIEAPPVM</sequence>
<dbReference type="EC" id="6.1.1.19" evidence="2"/>
<dbReference type="GO" id="GO:0006420">
    <property type="term" value="P:arginyl-tRNA aminoacylation"/>
    <property type="evidence" value="ECO:0007669"/>
    <property type="project" value="InterPro"/>
</dbReference>
<dbReference type="InterPro" id="IPR008909">
    <property type="entry name" value="DALR_anticod-bd"/>
</dbReference>
<dbReference type="GO" id="GO:0005524">
    <property type="term" value="F:ATP binding"/>
    <property type="evidence" value="ECO:0007669"/>
    <property type="project" value="UniProtKB-KW"/>
</dbReference>
<dbReference type="InterPro" id="IPR005148">
    <property type="entry name" value="Arg-tRNA-synth_N"/>
</dbReference>
<dbReference type="GO" id="GO:0005737">
    <property type="term" value="C:cytoplasm"/>
    <property type="evidence" value="ECO:0007669"/>
    <property type="project" value="InterPro"/>
</dbReference>
<dbReference type="SUPFAM" id="SSF47323">
    <property type="entry name" value="Anticodon-binding domain of a subclass of class I aminoacyl-tRNA synthetases"/>
    <property type="match status" value="1"/>
</dbReference>
<evidence type="ECO:0000256" key="5">
    <source>
        <dbReference type="ARBA" id="ARBA00022840"/>
    </source>
</evidence>
<keyword evidence="3 11" id="KW-0436">Ligase</keyword>